<reference evidence="2 3" key="1">
    <citation type="submission" date="2024-05" db="EMBL/GenBank/DDBJ databases">
        <authorList>
            <person name="Wallberg A."/>
        </authorList>
    </citation>
    <scope>NUCLEOTIDE SEQUENCE [LARGE SCALE GENOMIC DNA]</scope>
</reference>
<dbReference type="AlphaFoldDB" id="A0AAV2QUI4"/>
<keyword evidence="1" id="KW-0812">Transmembrane</keyword>
<gene>
    <name evidence="2" type="ORF">MNOR_LOCUS17226</name>
</gene>
<evidence type="ECO:0008006" key="4">
    <source>
        <dbReference type="Google" id="ProtNLM"/>
    </source>
</evidence>
<keyword evidence="1" id="KW-0472">Membrane</keyword>
<accession>A0AAV2QUI4</accession>
<evidence type="ECO:0000313" key="2">
    <source>
        <dbReference type="EMBL" id="CAL4102221.1"/>
    </source>
</evidence>
<feature type="transmembrane region" description="Helical" evidence="1">
    <location>
        <begin position="184"/>
        <end position="210"/>
    </location>
</feature>
<protein>
    <recommendedName>
        <fullName evidence="4">RING-CH-type domain-containing protein</fullName>
    </recommendedName>
</protein>
<dbReference type="EMBL" id="CAXKWB010011724">
    <property type="protein sequence ID" value="CAL4102221.1"/>
    <property type="molecule type" value="Genomic_DNA"/>
</dbReference>
<evidence type="ECO:0000256" key="1">
    <source>
        <dbReference type="SAM" id="Phobius"/>
    </source>
</evidence>
<sequence>MDKSLNEKNNNIMNNNDHDINFNNNVIENDSSKENLKNVSEEMLSDNSCENEKKIKKKLKKSVEFKIDMKKGNNQSDSDLYSSFRVDDYMCVFCLEYDNLIQFCYCSVVAHKECVIKYISVPGIMNDKCCMCRRKLEYDMANPNAPMKKKYILLLSLIIAFIAIFAGLSICAVISLIPIENKSIFVYICIVSNISMTWSLMLLLVLCIAVRFGTRSPCRRLSDDLCNCVNEEFMFCELCDMEGISWSILILVLYFIAVFLISVIGAIQVYCIIYVIFKFYKSFDLKSKGGLKFEQERKVVVYPNNYVQFEKNSTDVLIT</sequence>
<comment type="caution">
    <text evidence="2">The sequence shown here is derived from an EMBL/GenBank/DDBJ whole genome shotgun (WGS) entry which is preliminary data.</text>
</comment>
<name>A0AAV2QUI4_MEGNR</name>
<keyword evidence="3" id="KW-1185">Reference proteome</keyword>
<feature type="transmembrane region" description="Helical" evidence="1">
    <location>
        <begin position="251"/>
        <end position="277"/>
    </location>
</feature>
<keyword evidence="1" id="KW-1133">Transmembrane helix</keyword>
<dbReference type="Proteomes" id="UP001497623">
    <property type="component" value="Unassembled WGS sequence"/>
</dbReference>
<evidence type="ECO:0000313" key="3">
    <source>
        <dbReference type="Proteomes" id="UP001497623"/>
    </source>
</evidence>
<proteinExistence type="predicted"/>
<feature type="transmembrane region" description="Helical" evidence="1">
    <location>
        <begin position="151"/>
        <end position="178"/>
    </location>
</feature>
<organism evidence="2 3">
    <name type="scientific">Meganyctiphanes norvegica</name>
    <name type="common">Northern krill</name>
    <name type="synonym">Thysanopoda norvegica</name>
    <dbReference type="NCBI Taxonomy" id="48144"/>
    <lineage>
        <taxon>Eukaryota</taxon>
        <taxon>Metazoa</taxon>
        <taxon>Ecdysozoa</taxon>
        <taxon>Arthropoda</taxon>
        <taxon>Crustacea</taxon>
        <taxon>Multicrustacea</taxon>
        <taxon>Malacostraca</taxon>
        <taxon>Eumalacostraca</taxon>
        <taxon>Eucarida</taxon>
        <taxon>Euphausiacea</taxon>
        <taxon>Euphausiidae</taxon>
        <taxon>Meganyctiphanes</taxon>
    </lineage>
</organism>